<evidence type="ECO:0000313" key="1">
    <source>
        <dbReference type="EMBL" id="EAW15388.1"/>
    </source>
</evidence>
<name>A1DKR7_NEOFI</name>
<evidence type="ECO:0000313" key="2">
    <source>
        <dbReference type="Proteomes" id="UP000006702"/>
    </source>
</evidence>
<proteinExistence type="predicted"/>
<dbReference type="OrthoDB" id="39175at2759"/>
<gene>
    <name evidence="1" type="ORF">NFIA_047230</name>
</gene>
<accession>A1DKR7</accession>
<dbReference type="STRING" id="331117.A1DKR7"/>
<keyword evidence="2" id="KW-1185">Reference proteome</keyword>
<dbReference type="RefSeq" id="XP_001257285.1">
    <property type="nucleotide sequence ID" value="XM_001257284.1"/>
</dbReference>
<dbReference type="VEuPathDB" id="FungiDB:NFIA_047230"/>
<protein>
    <recommendedName>
        <fullName evidence="3">Transcription factor domain-containing protein</fullName>
    </recommendedName>
</protein>
<dbReference type="Proteomes" id="UP000006702">
    <property type="component" value="Unassembled WGS sequence"/>
</dbReference>
<dbReference type="GeneID" id="4583799"/>
<reference evidence="2" key="1">
    <citation type="journal article" date="2008" name="PLoS Genet.">
        <title>Genomic islands in the pathogenic filamentous fungus Aspergillus fumigatus.</title>
        <authorList>
            <person name="Fedorova N.D."/>
            <person name="Khaldi N."/>
            <person name="Joardar V.S."/>
            <person name="Maiti R."/>
            <person name="Amedeo P."/>
            <person name="Anderson M.J."/>
            <person name="Crabtree J."/>
            <person name="Silva J.C."/>
            <person name="Badger J.H."/>
            <person name="Albarraq A."/>
            <person name="Angiuoli S."/>
            <person name="Bussey H."/>
            <person name="Bowyer P."/>
            <person name="Cotty P.J."/>
            <person name="Dyer P.S."/>
            <person name="Egan A."/>
            <person name="Galens K."/>
            <person name="Fraser-Liggett C.M."/>
            <person name="Haas B.J."/>
            <person name="Inman J.M."/>
            <person name="Kent R."/>
            <person name="Lemieux S."/>
            <person name="Malavazi I."/>
            <person name="Orvis J."/>
            <person name="Roemer T."/>
            <person name="Ronning C.M."/>
            <person name="Sundaram J.P."/>
            <person name="Sutton G."/>
            <person name="Turner G."/>
            <person name="Venter J.C."/>
            <person name="White O.R."/>
            <person name="Whitty B.R."/>
            <person name="Youngman P."/>
            <person name="Wolfe K.H."/>
            <person name="Goldman G.H."/>
            <person name="Wortman J.R."/>
            <person name="Jiang B."/>
            <person name="Denning D.W."/>
            <person name="Nierman W.C."/>
        </authorList>
    </citation>
    <scope>NUCLEOTIDE SEQUENCE [LARGE SCALE GENOMIC DNA]</scope>
    <source>
        <strain evidence="2">ATCC 1020 / DSM 3700 / CBS 544.65 / FGSC A1164 / JCM 1740 / NRRL 181 / WB 181</strain>
    </source>
</reference>
<dbReference type="EMBL" id="DS027698">
    <property type="protein sequence ID" value="EAW15388.1"/>
    <property type="molecule type" value="Genomic_DNA"/>
</dbReference>
<dbReference type="AlphaFoldDB" id="A1DKR7"/>
<dbReference type="eggNOG" id="ENOG502QRIK">
    <property type="taxonomic scope" value="Eukaryota"/>
</dbReference>
<evidence type="ECO:0008006" key="3">
    <source>
        <dbReference type="Google" id="ProtNLM"/>
    </source>
</evidence>
<sequence length="181" mass="20742">MAQRLGLNRSGAKLESAENRTFWVLQDCFVSCPVPVIKESTFEDYDWFFSFLKFARIQSKIHSSLFTVSPVPKQSVAHSAAIPNLRKELEAWRMSIPLRFRPGEPLKPRILPEPLAIQVALLTHYYYLNAVLTLSWTLLHGGNDTLSIREQLELKKELMRTARTVIELTAFIEVSPSTPVW</sequence>
<organism evidence="1 2">
    <name type="scientific">Neosartorya fischeri (strain ATCC 1020 / DSM 3700 / CBS 544.65 / FGSC A1164 / JCM 1740 / NRRL 181 / WB 181)</name>
    <name type="common">Aspergillus fischerianus</name>
    <dbReference type="NCBI Taxonomy" id="331117"/>
    <lineage>
        <taxon>Eukaryota</taxon>
        <taxon>Fungi</taxon>
        <taxon>Dikarya</taxon>
        <taxon>Ascomycota</taxon>
        <taxon>Pezizomycotina</taxon>
        <taxon>Eurotiomycetes</taxon>
        <taxon>Eurotiomycetidae</taxon>
        <taxon>Eurotiales</taxon>
        <taxon>Aspergillaceae</taxon>
        <taxon>Aspergillus</taxon>
        <taxon>Aspergillus subgen. Fumigati</taxon>
    </lineage>
</organism>
<dbReference type="CDD" id="cd12148">
    <property type="entry name" value="fungal_TF_MHR"/>
    <property type="match status" value="1"/>
</dbReference>
<dbReference type="HOGENOM" id="CLU_1489392_0_0_1"/>
<dbReference type="KEGG" id="nfi:NFIA_047230"/>